<dbReference type="GO" id="GO:0016020">
    <property type="term" value="C:membrane"/>
    <property type="evidence" value="ECO:0007669"/>
    <property type="project" value="TreeGrafter"/>
</dbReference>
<protein>
    <submittedName>
        <fullName evidence="3">Alpha/beta fold hydrolase</fullName>
    </submittedName>
</protein>
<keyword evidence="3" id="KW-0378">Hydrolase</keyword>
<proteinExistence type="predicted"/>
<dbReference type="Pfam" id="PF08386">
    <property type="entry name" value="Abhydrolase_4"/>
    <property type="match status" value="1"/>
</dbReference>
<dbReference type="PANTHER" id="PTHR43798">
    <property type="entry name" value="MONOACYLGLYCEROL LIPASE"/>
    <property type="match status" value="1"/>
</dbReference>
<feature type="domain" description="AB hydrolase-1" evidence="1">
    <location>
        <begin position="79"/>
        <end position="271"/>
    </location>
</feature>
<feature type="domain" description="Peptidase S33 tripeptidyl aminopeptidase-like C-terminal" evidence="2">
    <location>
        <begin position="384"/>
        <end position="447"/>
    </location>
</feature>
<evidence type="ECO:0000259" key="2">
    <source>
        <dbReference type="Pfam" id="PF08386"/>
    </source>
</evidence>
<dbReference type="SUPFAM" id="SSF53474">
    <property type="entry name" value="alpha/beta-Hydrolases"/>
    <property type="match status" value="1"/>
</dbReference>
<dbReference type="AlphaFoldDB" id="A0A3S1DMI8"/>
<evidence type="ECO:0000313" key="4">
    <source>
        <dbReference type="Proteomes" id="UP000281028"/>
    </source>
</evidence>
<dbReference type="Proteomes" id="UP000281028">
    <property type="component" value="Unassembled WGS sequence"/>
</dbReference>
<dbReference type="PANTHER" id="PTHR43798:SF27">
    <property type="entry name" value="HYDROLASE ALPHA_BETA HYDROLASE FOLD FAMILY"/>
    <property type="match status" value="1"/>
</dbReference>
<dbReference type="EMBL" id="RIAR02000001">
    <property type="protein sequence ID" value="NSL87199.1"/>
    <property type="molecule type" value="Genomic_DNA"/>
</dbReference>
<gene>
    <name evidence="3" type="ORF">ECE50_010190</name>
</gene>
<keyword evidence="4" id="KW-1185">Reference proteome</keyword>
<evidence type="ECO:0000313" key="3">
    <source>
        <dbReference type="EMBL" id="NSL87199.1"/>
    </source>
</evidence>
<dbReference type="Gene3D" id="3.40.50.1820">
    <property type="entry name" value="alpha/beta hydrolase"/>
    <property type="match status" value="1"/>
</dbReference>
<dbReference type="OrthoDB" id="613638at2"/>
<accession>A0A3S1DMI8</accession>
<reference evidence="3" key="1">
    <citation type="submission" date="2020-05" db="EMBL/GenBank/DDBJ databases">
        <title>Chitinophaga laudate sp. nov., isolated from a tropical peat swamp.</title>
        <authorList>
            <person name="Goh C.B.S."/>
            <person name="Lee M.S."/>
            <person name="Parimannan S."/>
            <person name="Pasbakhsh P."/>
            <person name="Yule C.M."/>
            <person name="Rajandas H."/>
            <person name="Loke S."/>
            <person name="Croft L."/>
            <person name="Tan J.B.L."/>
        </authorList>
    </citation>
    <scope>NUCLEOTIDE SEQUENCE</scope>
    <source>
        <strain evidence="3">Mgbs1</strain>
    </source>
</reference>
<organism evidence="3 4">
    <name type="scientific">Chitinophaga solisilvae</name>
    <dbReference type="NCBI Taxonomy" id="1233460"/>
    <lineage>
        <taxon>Bacteria</taxon>
        <taxon>Pseudomonadati</taxon>
        <taxon>Bacteroidota</taxon>
        <taxon>Chitinophagia</taxon>
        <taxon>Chitinophagales</taxon>
        <taxon>Chitinophagaceae</taxon>
        <taxon>Chitinophaga</taxon>
    </lineage>
</organism>
<dbReference type="InterPro" id="IPR050266">
    <property type="entry name" value="AB_hydrolase_sf"/>
</dbReference>
<dbReference type="InterPro" id="IPR029058">
    <property type="entry name" value="AB_hydrolase_fold"/>
</dbReference>
<dbReference type="GO" id="GO:0016787">
    <property type="term" value="F:hydrolase activity"/>
    <property type="evidence" value="ECO:0007669"/>
    <property type="project" value="UniProtKB-KW"/>
</dbReference>
<evidence type="ECO:0000259" key="1">
    <source>
        <dbReference type="Pfam" id="PF00561"/>
    </source>
</evidence>
<dbReference type="InterPro" id="IPR013595">
    <property type="entry name" value="Pept_S33_TAP-like_C"/>
</dbReference>
<dbReference type="Pfam" id="PF00561">
    <property type="entry name" value="Abhydrolase_1"/>
    <property type="match status" value="1"/>
</dbReference>
<comment type="caution">
    <text evidence="3">The sequence shown here is derived from an EMBL/GenBank/DDBJ whole genome shotgun (WGS) entry which is preliminary data.</text>
</comment>
<dbReference type="InterPro" id="IPR000073">
    <property type="entry name" value="AB_hydrolase_1"/>
</dbReference>
<sequence length="631" mass="70213">MKCFFLFVCSLFSFMTVTARQTPLQRCHSFFPDRKELQDDAIDYYLFTVPENYGQADTRQIQLAVMVLHSWSQTPLKDPVLFIQGGPGAAASADIGFWQDHPFRENRDIILVDLRGTGCSVPALCTGEGARMIALLAADSRDTTTAGKTRVVQGCMAQMKKDSVDLSTYSSRAVARDLHALKAAMGYPQWNIYGVSYGTHIAMTYLEMFPTDVRATVLDAPVAPMSGYYNHLTGNFARSLRLFFDHLRNDKTAAVNYPGLETLFYQTLHDLEKQPLEVAADKSILSSGKFILNADDMALIVQQCLYDQQLTQVLPLMITAFHDRNKPMTEALVKAFSNRLSMAYGAFYCMLYNDMLCHNSLEGYRQDAARYPDLPLHYFESDMQAAKNWPVNPRQEAFAAGVSLAQQQVLLLTGEMDPLIAPADAAQLTTVFPHGFLITLPGAGHKAGYSEEGIGLAQQFMNRPEQHPDTSGLAQKGQIRFVAGVKVSGGTGRLAADLMQLRLPVLIPLALAYVWLLLMLISVIIRSCRMPVKFLPWNLLLCTAMIMAFLLPWGLYTAIRQTAGINPYILAVGLPGAYSWTITLCHVLTALTGVLLLVFLFIFTRLPYRRLYTSSMLALVAVMAAYLYWGL</sequence>
<name>A0A3S1DMI8_9BACT</name>